<reference evidence="1 2" key="1">
    <citation type="journal article" date="2015" name="Microbes Environ.">
        <title>Distribution and evolution of nitrogen fixation genes in the phylum bacteroidetes.</title>
        <authorList>
            <person name="Inoue J."/>
            <person name="Oshima K."/>
            <person name="Suda W."/>
            <person name="Sakamoto M."/>
            <person name="Iino T."/>
            <person name="Noda S."/>
            <person name="Hongoh Y."/>
            <person name="Hattori M."/>
            <person name="Ohkuma M."/>
        </authorList>
    </citation>
    <scope>NUCLEOTIDE SEQUENCE [LARGE SCALE GENOMIC DNA]</scope>
    <source>
        <strain evidence="1">JCM 15548</strain>
    </source>
</reference>
<sequence>MCFIWLLMLFTDLFRMEIFKKIVLVFVLSMLTVVCFGQLLETRQLLSINGGYGVLTGSENQLFFPSSVHQSGLKVEVSYEHKINPWLAGGVAMGYHHFLGPDSDHGFAEISTNGSAFLTVGPRLVLHSAYQSGGLYNRIRFGLALAPQFHFYSGERLLNIDNEIVPENREGTYRPVLEMNETSSGLGAKISPEMNYRLTQRLGLKLVYHFEFLSVYSGFEREQVAANSLMGGLIFTFGNRKSLF</sequence>
<evidence type="ECO:0008006" key="3">
    <source>
        <dbReference type="Google" id="ProtNLM"/>
    </source>
</evidence>
<dbReference type="STRING" id="1236989.JCM15548_12295"/>
<evidence type="ECO:0000313" key="2">
    <source>
        <dbReference type="Proteomes" id="UP000032900"/>
    </source>
</evidence>
<name>A0A0E9LY51_9BACT</name>
<proteinExistence type="predicted"/>
<gene>
    <name evidence="1" type="ORF">JCM15548_12295</name>
</gene>
<dbReference type="AlphaFoldDB" id="A0A0E9LY51"/>
<comment type="caution">
    <text evidence="1">The sequence shown here is derived from an EMBL/GenBank/DDBJ whole genome shotgun (WGS) entry which is preliminary data.</text>
</comment>
<organism evidence="1 2">
    <name type="scientific">Geofilum rubicundum JCM 15548</name>
    <dbReference type="NCBI Taxonomy" id="1236989"/>
    <lineage>
        <taxon>Bacteria</taxon>
        <taxon>Pseudomonadati</taxon>
        <taxon>Bacteroidota</taxon>
        <taxon>Bacteroidia</taxon>
        <taxon>Marinilabiliales</taxon>
        <taxon>Marinilabiliaceae</taxon>
        <taxon>Geofilum</taxon>
    </lineage>
</organism>
<protein>
    <recommendedName>
        <fullName evidence="3">Outer membrane protein beta-barrel domain-containing protein</fullName>
    </recommendedName>
</protein>
<accession>A0A0E9LY51</accession>
<evidence type="ECO:0000313" key="1">
    <source>
        <dbReference type="EMBL" id="GAO30051.1"/>
    </source>
</evidence>
<keyword evidence="2" id="KW-1185">Reference proteome</keyword>
<dbReference type="Proteomes" id="UP000032900">
    <property type="component" value="Unassembled WGS sequence"/>
</dbReference>
<dbReference type="EMBL" id="BAZW01000017">
    <property type="protein sequence ID" value="GAO30051.1"/>
    <property type="molecule type" value="Genomic_DNA"/>
</dbReference>